<proteinExistence type="predicted"/>
<dbReference type="Proteomes" id="UP000748756">
    <property type="component" value="Unassembled WGS sequence"/>
</dbReference>
<feature type="compositionally biased region" description="Basic and acidic residues" evidence="1">
    <location>
        <begin position="67"/>
        <end position="77"/>
    </location>
</feature>
<dbReference type="Pfam" id="PF10452">
    <property type="entry name" value="TCO89"/>
    <property type="match status" value="1"/>
</dbReference>
<accession>A0A9P5RE10</accession>
<dbReference type="GO" id="GO:0031931">
    <property type="term" value="C:TORC1 complex"/>
    <property type="evidence" value="ECO:0007669"/>
    <property type="project" value="InterPro"/>
</dbReference>
<evidence type="ECO:0000256" key="1">
    <source>
        <dbReference type="SAM" id="MobiDB-lite"/>
    </source>
</evidence>
<evidence type="ECO:0000313" key="2">
    <source>
        <dbReference type="EMBL" id="KAF9129527.1"/>
    </source>
</evidence>
<comment type="caution">
    <text evidence="2">The sequence shown here is derived from an EMBL/GenBank/DDBJ whole genome shotgun (WGS) entry which is preliminary data.</text>
</comment>
<name>A0A9P5RE10_9FUNG</name>
<organism evidence="2 3">
    <name type="scientific">Linnemannia schmuckeri</name>
    <dbReference type="NCBI Taxonomy" id="64567"/>
    <lineage>
        <taxon>Eukaryota</taxon>
        <taxon>Fungi</taxon>
        <taxon>Fungi incertae sedis</taxon>
        <taxon>Mucoromycota</taxon>
        <taxon>Mortierellomycotina</taxon>
        <taxon>Mortierellomycetes</taxon>
        <taxon>Mortierellales</taxon>
        <taxon>Mortierellaceae</taxon>
        <taxon>Linnemannia</taxon>
    </lineage>
</organism>
<sequence>KLNLQRESVHEDLDEQEMSRRDRVHKEMERIQREYKCIRMISDPVLESMSRCFALQRQQQEGGEVPRGGHGDESRSF</sequence>
<dbReference type="GO" id="GO:0031929">
    <property type="term" value="P:TOR signaling"/>
    <property type="evidence" value="ECO:0007669"/>
    <property type="project" value="InterPro"/>
</dbReference>
<gene>
    <name evidence="2" type="ORF">BG015_004138</name>
</gene>
<keyword evidence="3" id="KW-1185">Reference proteome</keyword>
<evidence type="ECO:0000313" key="3">
    <source>
        <dbReference type="Proteomes" id="UP000748756"/>
    </source>
</evidence>
<protein>
    <submittedName>
        <fullName evidence="2">Uncharacterized protein</fullName>
    </submittedName>
</protein>
<dbReference type="OrthoDB" id="5430106at2759"/>
<feature type="region of interest" description="Disordered" evidence="1">
    <location>
        <begin position="1"/>
        <end position="25"/>
    </location>
</feature>
<feature type="non-terminal residue" evidence="2">
    <location>
        <position position="1"/>
    </location>
</feature>
<reference evidence="2" key="1">
    <citation type="journal article" date="2020" name="Fungal Divers.">
        <title>Resolving the Mortierellaceae phylogeny through synthesis of multi-gene phylogenetics and phylogenomics.</title>
        <authorList>
            <person name="Vandepol N."/>
            <person name="Liber J."/>
            <person name="Desiro A."/>
            <person name="Na H."/>
            <person name="Kennedy M."/>
            <person name="Barry K."/>
            <person name="Grigoriev I.V."/>
            <person name="Miller A.N."/>
            <person name="O'Donnell K."/>
            <person name="Stajich J.E."/>
            <person name="Bonito G."/>
        </authorList>
    </citation>
    <scope>NUCLEOTIDE SEQUENCE</scope>
    <source>
        <strain evidence="2">NRRL 6426</strain>
    </source>
</reference>
<dbReference type="AlphaFoldDB" id="A0A9P5RE10"/>
<feature type="compositionally biased region" description="Basic and acidic residues" evidence="1">
    <location>
        <begin position="7"/>
        <end position="25"/>
    </location>
</feature>
<dbReference type="InterPro" id="IPR018857">
    <property type="entry name" value="TORC1_cplx_su_TCO89"/>
</dbReference>
<feature type="region of interest" description="Disordered" evidence="1">
    <location>
        <begin position="57"/>
        <end position="77"/>
    </location>
</feature>
<dbReference type="EMBL" id="JAAAUQ010001993">
    <property type="protein sequence ID" value="KAF9129527.1"/>
    <property type="molecule type" value="Genomic_DNA"/>
</dbReference>